<dbReference type="Gene3D" id="3.30.420.40">
    <property type="match status" value="2"/>
</dbReference>
<dbReference type="AlphaFoldDB" id="A0A917BRJ2"/>
<dbReference type="PANTHER" id="PTHR11735">
    <property type="entry name" value="TRNA N6-ADENOSINE THREONYLCARBAMOYLTRANSFERASE"/>
    <property type="match status" value="1"/>
</dbReference>
<evidence type="ECO:0000259" key="1">
    <source>
        <dbReference type="Pfam" id="PF00814"/>
    </source>
</evidence>
<dbReference type="RefSeq" id="WP_188660863.1">
    <property type="nucleotide sequence ID" value="NZ_BMHV01000002.1"/>
</dbReference>
<evidence type="ECO:0000313" key="2">
    <source>
        <dbReference type="EMBL" id="GGF54074.1"/>
    </source>
</evidence>
<comment type="caution">
    <text evidence="2">The sequence shown here is derived from an EMBL/GenBank/DDBJ whole genome shotgun (WGS) entry which is preliminary data.</text>
</comment>
<dbReference type="NCBIfam" id="TIGR03725">
    <property type="entry name" value="T6A_YeaZ"/>
    <property type="match status" value="1"/>
</dbReference>
<dbReference type="InterPro" id="IPR043129">
    <property type="entry name" value="ATPase_NBD"/>
</dbReference>
<accession>A0A917BRJ2</accession>
<proteinExistence type="predicted"/>
<name>A0A917BRJ2_9PROT</name>
<dbReference type="InterPro" id="IPR000905">
    <property type="entry name" value="Gcp-like_dom"/>
</dbReference>
<dbReference type="GO" id="GO:0005829">
    <property type="term" value="C:cytosol"/>
    <property type="evidence" value="ECO:0007669"/>
    <property type="project" value="TreeGrafter"/>
</dbReference>
<reference evidence="2" key="1">
    <citation type="journal article" date="2014" name="Int. J. Syst. Evol. Microbiol.">
        <title>Complete genome sequence of Corynebacterium casei LMG S-19264T (=DSM 44701T), isolated from a smear-ripened cheese.</title>
        <authorList>
            <consortium name="US DOE Joint Genome Institute (JGI-PGF)"/>
            <person name="Walter F."/>
            <person name="Albersmeier A."/>
            <person name="Kalinowski J."/>
            <person name="Ruckert C."/>
        </authorList>
    </citation>
    <scope>NUCLEOTIDE SEQUENCE</scope>
    <source>
        <strain evidence="2">CGMCC 1.15254</strain>
    </source>
</reference>
<organism evidence="2 3">
    <name type="scientific">Terasakiella brassicae</name>
    <dbReference type="NCBI Taxonomy" id="1634917"/>
    <lineage>
        <taxon>Bacteria</taxon>
        <taxon>Pseudomonadati</taxon>
        <taxon>Pseudomonadota</taxon>
        <taxon>Alphaproteobacteria</taxon>
        <taxon>Rhodospirillales</taxon>
        <taxon>Terasakiellaceae</taxon>
        <taxon>Terasakiella</taxon>
    </lineage>
</organism>
<keyword evidence="3" id="KW-1185">Reference proteome</keyword>
<dbReference type="GO" id="GO:0002949">
    <property type="term" value="P:tRNA threonylcarbamoyladenosine modification"/>
    <property type="evidence" value="ECO:0007669"/>
    <property type="project" value="InterPro"/>
</dbReference>
<dbReference type="EMBL" id="BMHV01000002">
    <property type="protein sequence ID" value="GGF54074.1"/>
    <property type="molecule type" value="Genomic_DNA"/>
</dbReference>
<dbReference type="PANTHER" id="PTHR11735:SF11">
    <property type="entry name" value="TRNA THREONYLCARBAMOYLADENOSINE BIOSYNTHESIS PROTEIN TSAB"/>
    <property type="match status" value="1"/>
</dbReference>
<sequence>MKILAMDTAAASCSVAIWQDNNVTHSVLQEMTRGHASELLPMISDMLDEAGLSVKDMGALAVTVGPGAFTGLRIGLAAARGFGVASGLPVIGVTTLEALAFGVGKQDCPILCALDAKRADLYCQLFDGKGQPCTQAQALLPENVVKILPDNCPKVVVCGDSFDRIKDLLEARGVEAVCSHVTLPEARYVVQIAAAKGLPNADQARPSAFYIRPPDAALPKNGGRLRP</sequence>
<gene>
    <name evidence="2" type="ORF">GCM10011332_04340</name>
</gene>
<feature type="domain" description="Gcp-like" evidence="1">
    <location>
        <begin position="31"/>
        <end position="127"/>
    </location>
</feature>
<protein>
    <submittedName>
        <fullName evidence="2">tRNA (Adenosine(37)-N6)-threonylcarbamoyltransferase complex dimerization subunit type 1 TsaB</fullName>
    </submittedName>
</protein>
<evidence type="ECO:0000313" key="3">
    <source>
        <dbReference type="Proteomes" id="UP000632498"/>
    </source>
</evidence>
<dbReference type="Pfam" id="PF00814">
    <property type="entry name" value="TsaD"/>
    <property type="match status" value="1"/>
</dbReference>
<dbReference type="InterPro" id="IPR022496">
    <property type="entry name" value="T6A_TsaB"/>
</dbReference>
<reference evidence="2" key="2">
    <citation type="submission" date="2020-09" db="EMBL/GenBank/DDBJ databases">
        <authorList>
            <person name="Sun Q."/>
            <person name="Zhou Y."/>
        </authorList>
    </citation>
    <scope>NUCLEOTIDE SEQUENCE</scope>
    <source>
        <strain evidence="2">CGMCC 1.15254</strain>
    </source>
</reference>
<dbReference type="Proteomes" id="UP000632498">
    <property type="component" value="Unassembled WGS sequence"/>
</dbReference>
<dbReference type="CDD" id="cd24032">
    <property type="entry name" value="ASKHA_NBD_TsaB"/>
    <property type="match status" value="1"/>
</dbReference>
<dbReference type="SUPFAM" id="SSF53067">
    <property type="entry name" value="Actin-like ATPase domain"/>
    <property type="match status" value="2"/>
</dbReference>